<dbReference type="RefSeq" id="XP_009017830.1">
    <property type="nucleotide sequence ID" value="XM_009019582.1"/>
</dbReference>
<dbReference type="AlphaFoldDB" id="T1F649"/>
<organism evidence="3 4">
    <name type="scientific">Helobdella robusta</name>
    <name type="common">Californian leech</name>
    <dbReference type="NCBI Taxonomy" id="6412"/>
    <lineage>
        <taxon>Eukaryota</taxon>
        <taxon>Metazoa</taxon>
        <taxon>Spiralia</taxon>
        <taxon>Lophotrochozoa</taxon>
        <taxon>Annelida</taxon>
        <taxon>Clitellata</taxon>
        <taxon>Hirudinea</taxon>
        <taxon>Rhynchobdellida</taxon>
        <taxon>Glossiphoniidae</taxon>
        <taxon>Helobdella</taxon>
    </lineage>
</organism>
<evidence type="ECO:0000313" key="2">
    <source>
        <dbReference type="EMBL" id="ESO03894.1"/>
    </source>
</evidence>
<reference evidence="3" key="3">
    <citation type="submission" date="2015-06" db="UniProtKB">
        <authorList>
            <consortium name="EnsemblMetazoa"/>
        </authorList>
    </citation>
    <scope>IDENTIFICATION</scope>
</reference>
<dbReference type="EMBL" id="AMQM01004406">
    <property type="status" value="NOT_ANNOTATED_CDS"/>
    <property type="molecule type" value="Genomic_DNA"/>
</dbReference>
<protein>
    <recommendedName>
        <fullName evidence="5">Secreted protein</fullName>
    </recommendedName>
</protein>
<evidence type="ECO:0008006" key="5">
    <source>
        <dbReference type="Google" id="ProtNLM"/>
    </source>
</evidence>
<feature type="signal peptide" evidence="1">
    <location>
        <begin position="1"/>
        <end position="21"/>
    </location>
</feature>
<dbReference type="InParanoid" id="T1F649"/>
<keyword evidence="1" id="KW-0732">Signal</keyword>
<accession>T1F649</accession>
<feature type="chain" id="PRO_5010980263" description="Secreted protein" evidence="1">
    <location>
        <begin position="22"/>
        <end position="102"/>
    </location>
</feature>
<dbReference type="Proteomes" id="UP000015101">
    <property type="component" value="Unassembled WGS sequence"/>
</dbReference>
<keyword evidence="4" id="KW-1185">Reference proteome</keyword>
<reference evidence="4" key="1">
    <citation type="submission" date="2012-12" db="EMBL/GenBank/DDBJ databases">
        <authorList>
            <person name="Hellsten U."/>
            <person name="Grimwood J."/>
            <person name="Chapman J.A."/>
            <person name="Shapiro H."/>
            <person name="Aerts A."/>
            <person name="Otillar R.P."/>
            <person name="Terry A.Y."/>
            <person name="Boore J.L."/>
            <person name="Simakov O."/>
            <person name="Marletaz F."/>
            <person name="Cho S.-J."/>
            <person name="Edsinger-Gonzales E."/>
            <person name="Havlak P."/>
            <person name="Kuo D.-H."/>
            <person name="Larsson T."/>
            <person name="Lv J."/>
            <person name="Arendt D."/>
            <person name="Savage R."/>
            <person name="Osoegawa K."/>
            <person name="de Jong P."/>
            <person name="Lindberg D.R."/>
            <person name="Seaver E.C."/>
            <person name="Weisblat D.A."/>
            <person name="Putnam N.H."/>
            <person name="Grigoriev I.V."/>
            <person name="Rokhsar D.S."/>
        </authorList>
    </citation>
    <scope>NUCLEOTIDE SEQUENCE</scope>
</reference>
<proteinExistence type="predicted"/>
<evidence type="ECO:0000256" key="1">
    <source>
        <dbReference type="SAM" id="SignalP"/>
    </source>
</evidence>
<dbReference type="CTD" id="20204298"/>
<dbReference type="EnsemblMetazoa" id="HelroT172921">
    <property type="protein sequence ID" value="HelroP172921"/>
    <property type="gene ID" value="HelroG172921"/>
</dbReference>
<dbReference type="GeneID" id="20204298"/>
<evidence type="ECO:0000313" key="4">
    <source>
        <dbReference type="Proteomes" id="UP000015101"/>
    </source>
</evidence>
<name>T1F649_HELRO</name>
<evidence type="ECO:0000313" key="3">
    <source>
        <dbReference type="EnsemblMetazoa" id="HelroP172921"/>
    </source>
</evidence>
<dbReference type="KEGG" id="hro:HELRODRAFT_172921"/>
<dbReference type="HOGENOM" id="CLU_2280403_0_0_1"/>
<gene>
    <name evidence="3" type="primary">20204298</name>
    <name evidence="2" type="ORF">HELRODRAFT_172921</name>
</gene>
<reference evidence="2 4" key="2">
    <citation type="journal article" date="2013" name="Nature">
        <title>Insights into bilaterian evolution from three spiralian genomes.</title>
        <authorList>
            <person name="Simakov O."/>
            <person name="Marletaz F."/>
            <person name="Cho S.J."/>
            <person name="Edsinger-Gonzales E."/>
            <person name="Havlak P."/>
            <person name="Hellsten U."/>
            <person name="Kuo D.H."/>
            <person name="Larsson T."/>
            <person name="Lv J."/>
            <person name="Arendt D."/>
            <person name="Savage R."/>
            <person name="Osoegawa K."/>
            <person name="de Jong P."/>
            <person name="Grimwood J."/>
            <person name="Chapman J.A."/>
            <person name="Shapiro H."/>
            <person name="Aerts A."/>
            <person name="Otillar R.P."/>
            <person name="Terry A.Y."/>
            <person name="Boore J.L."/>
            <person name="Grigoriev I.V."/>
            <person name="Lindberg D.R."/>
            <person name="Seaver E.C."/>
            <person name="Weisblat D.A."/>
            <person name="Putnam N.H."/>
            <person name="Rokhsar D.S."/>
        </authorList>
    </citation>
    <scope>NUCLEOTIDE SEQUENCE</scope>
</reference>
<dbReference type="EMBL" id="KB096551">
    <property type="protein sequence ID" value="ESO03894.1"/>
    <property type="molecule type" value="Genomic_DNA"/>
</dbReference>
<sequence length="102" mass="11474">MSCLSKCVVVHLVSFFFDGSGYMQASVGLRSTCCHTYNVEDSFNHSVDNLKRMKFLKIRQHYTRNAGYNTQVTGRQWHGGEPGILLNVTSFAPIGQNCIIQI</sequence>